<sequence length="40" mass="4048">MKIALTGALLASALVLPLAVTAGDFSPYVGSSQKTENKAL</sequence>
<gene>
    <name evidence="1" type="ORF">LU674_000690</name>
</gene>
<dbReference type="AlphaFoldDB" id="A0AAW7HD31"/>
<reference evidence="1" key="1">
    <citation type="submission" date="2023-06" db="EMBL/GenBank/DDBJ databases">
        <title>MBL-encoding genomic islands in Pseudomonas spp. in Poland.</title>
        <authorList>
            <person name="Urbanowicz P."/>
            <person name="Izdebski R."/>
            <person name="Biedrzycka M."/>
            <person name="Gniadkowski M."/>
        </authorList>
    </citation>
    <scope>NUCLEOTIDE SEQUENCE</scope>
    <source>
        <strain evidence="1">NMI5768_13</strain>
    </source>
</reference>
<dbReference type="RefSeq" id="WP_256213827.1">
    <property type="nucleotide sequence ID" value="NZ_CP173619.1"/>
</dbReference>
<protein>
    <submittedName>
        <fullName evidence="1">Uncharacterized protein</fullName>
    </submittedName>
</protein>
<dbReference type="EMBL" id="JAJSRF020000001">
    <property type="protein sequence ID" value="MDM3950864.1"/>
    <property type="molecule type" value="Genomic_DNA"/>
</dbReference>
<proteinExistence type="predicted"/>
<name>A0AAW7HD31_9PSED</name>
<evidence type="ECO:0000313" key="2">
    <source>
        <dbReference type="Proteomes" id="UP001165439"/>
    </source>
</evidence>
<comment type="caution">
    <text evidence="1">The sequence shown here is derived from an EMBL/GenBank/DDBJ whole genome shotgun (WGS) entry which is preliminary data.</text>
</comment>
<organism evidence="1 2">
    <name type="scientific">Pseudomonas alloputida</name>
    <dbReference type="NCBI Taxonomy" id="1940621"/>
    <lineage>
        <taxon>Bacteria</taxon>
        <taxon>Pseudomonadati</taxon>
        <taxon>Pseudomonadota</taxon>
        <taxon>Gammaproteobacteria</taxon>
        <taxon>Pseudomonadales</taxon>
        <taxon>Pseudomonadaceae</taxon>
        <taxon>Pseudomonas</taxon>
    </lineage>
</organism>
<evidence type="ECO:0000313" key="1">
    <source>
        <dbReference type="EMBL" id="MDM3950864.1"/>
    </source>
</evidence>
<dbReference type="GeneID" id="89546539"/>
<accession>A0AAW7HD31</accession>
<dbReference type="Proteomes" id="UP001165439">
    <property type="component" value="Unassembled WGS sequence"/>
</dbReference>